<dbReference type="VEuPathDB" id="VectorBase:HLOH_047468"/>
<evidence type="ECO:0000313" key="2">
    <source>
        <dbReference type="EMBL" id="KAH9366632.1"/>
    </source>
</evidence>
<organism evidence="2 3">
    <name type="scientific">Haemaphysalis longicornis</name>
    <name type="common">Bush tick</name>
    <dbReference type="NCBI Taxonomy" id="44386"/>
    <lineage>
        <taxon>Eukaryota</taxon>
        <taxon>Metazoa</taxon>
        <taxon>Ecdysozoa</taxon>
        <taxon>Arthropoda</taxon>
        <taxon>Chelicerata</taxon>
        <taxon>Arachnida</taxon>
        <taxon>Acari</taxon>
        <taxon>Parasitiformes</taxon>
        <taxon>Ixodida</taxon>
        <taxon>Ixodoidea</taxon>
        <taxon>Ixodidae</taxon>
        <taxon>Haemaphysalinae</taxon>
        <taxon>Haemaphysalis</taxon>
    </lineage>
</organism>
<feature type="region of interest" description="Disordered" evidence="1">
    <location>
        <begin position="1"/>
        <end position="30"/>
    </location>
</feature>
<protein>
    <submittedName>
        <fullName evidence="2">Uncharacterized protein</fullName>
    </submittedName>
</protein>
<dbReference type="Proteomes" id="UP000821853">
    <property type="component" value="Chromosome 2"/>
</dbReference>
<evidence type="ECO:0000313" key="3">
    <source>
        <dbReference type="Proteomes" id="UP000821853"/>
    </source>
</evidence>
<dbReference type="EMBL" id="JABSTR010000004">
    <property type="protein sequence ID" value="KAH9366632.1"/>
    <property type="molecule type" value="Genomic_DNA"/>
</dbReference>
<keyword evidence="3" id="KW-1185">Reference proteome</keyword>
<evidence type="ECO:0000256" key="1">
    <source>
        <dbReference type="SAM" id="MobiDB-lite"/>
    </source>
</evidence>
<accession>A0A9J6FW62</accession>
<dbReference type="OMA" id="EEVWRSM"/>
<sequence length="304" mass="33548">MSVPATGWTGDLTRLPPLSPTDLSRKVSVSGTQKSAGRSYKLVTESYVVASTVCANYDNEIHLQAVLNVVVLLQKKGYCGAPEHLSCTDLPQRWRRPRGEAIKGCSVQDLDWRRVGEGGQDMPLLSRLDLSKASERSVDQKRKAITKLADGLRALDGETALVKVLAAVNRAEVCTAKCGDVLVGSPLSYQQPRVPFGFDALLCAELEVPVQFKPGEPADGLRPFNGSNCWAIPAGLGAQGDILKVVGQMGVTRLTWADFVFYGENFLAVQRIRFDEEVWRSMKRRLDVFYFDTLLPYFARKLSH</sequence>
<name>A0A9J6FW62_HAELO</name>
<dbReference type="Gene3D" id="3.90.320.10">
    <property type="match status" value="1"/>
</dbReference>
<gene>
    <name evidence="2" type="ORF">HPB48_018164</name>
</gene>
<reference evidence="2 3" key="1">
    <citation type="journal article" date="2020" name="Cell">
        <title>Large-Scale Comparative Analyses of Tick Genomes Elucidate Their Genetic Diversity and Vector Capacities.</title>
        <authorList>
            <consortium name="Tick Genome and Microbiome Consortium (TIGMIC)"/>
            <person name="Jia N."/>
            <person name="Wang J."/>
            <person name="Shi W."/>
            <person name="Du L."/>
            <person name="Sun Y."/>
            <person name="Zhan W."/>
            <person name="Jiang J.F."/>
            <person name="Wang Q."/>
            <person name="Zhang B."/>
            <person name="Ji P."/>
            <person name="Bell-Sakyi L."/>
            <person name="Cui X.M."/>
            <person name="Yuan T.T."/>
            <person name="Jiang B.G."/>
            <person name="Yang W.F."/>
            <person name="Lam T.T."/>
            <person name="Chang Q.C."/>
            <person name="Ding S.J."/>
            <person name="Wang X.J."/>
            <person name="Zhu J.G."/>
            <person name="Ruan X.D."/>
            <person name="Zhao L."/>
            <person name="Wei J.T."/>
            <person name="Ye R.Z."/>
            <person name="Que T.C."/>
            <person name="Du C.H."/>
            <person name="Zhou Y.H."/>
            <person name="Cheng J.X."/>
            <person name="Dai P.F."/>
            <person name="Guo W.B."/>
            <person name="Han X.H."/>
            <person name="Huang E.J."/>
            <person name="Li L.F."/>
            <person name="Wei W."/>
            <person name="Gao Y.C."/>
            <person name="Liu J.Z."/>
            <person name="Shao H.Z."/>
            <person name="Wang X."/>
            <person name="Wang C.C."/>
            <person name="Yang T.C."/>
            <person name="Huo Q.B."/>
            <person name="Li W."/>
            <person name="Chen H.Y."/>
            <person name="Chen S.E."/>
            <person name="Zhou L.G."/>
            <person name="Ni X.B."/>
            <person name="Tian J.H."/>
            <person name="Sheng Y."/>
            <person name="Liu T."/>
            <person name="Pan Y.S."/>
            <person name="Xia L.Y."/>
            <person name="Li J."/>
            <person name="Zhao F."/>
            <person name="Cao W.C."/>
        </authorList>
    </citation>
    <scope>NUCLEOTIDE SEQUENCE [LARGE SCALE GENOMIC DNA]</scope>
    <source>
        <strain evidence="2">HaeL-2018</strain>
    </source>
</reference>
<proteinExistence type="predicted"/>
<dbReference type="AlphaFoldDB" id="A0A9J6FW62"/>
<dbReference type="OrthoDB" id="5956630at2759"/>
<comment type="caution">
    <text evidence="2">The sequence shown here is derived from an EMBL/GenBank/DDBJ whole genome shotgun (WGS) entry which is preliminary data.</text>
</comment>
<dbReference type="InterPro" id="IPR011604">
    <property type="entry name" value="PDDEXK-like_dom_sf"/>
</dbReference>